<evidence type="ECO:0000256" key="2">
    <source>
        <dbReference type="ARBA" id="ARBA00022729"/>
    </source>
</evidence>
<dbReference type="Gene3D" id="3.40.50.2300">
    <property type="match status" value="2"/>
</dbReference>
<gene>
    <name evidence="5" type="ORF">C8E97_5416</name>
</gene>
<dbReference type="RefSeq" id="WP_246019193.1">
    <property type="nucleotide sequence ID" value="NZ_RBXO01000001.1"/>
</dbReference>
<comment type="similarity">
    <text evidence="1">Belongs to the leucine-binding protein family.</text>
</comment>
<evidence type="ECO:0000259" key="4">
    <source>
        <dbReference type="Pfam" id="PF13458"/>
    </source>
</evidence>
<evidence type="ECO:0000313" key="5">
    <source>
        <dbReference type="EMBL" id="RKT56707.1"/>
    </source>
</evidence>
<organism evidence="5 6">
    <name type="scientific">Saccharothrix australiensis</name>
    <dbReference type="NCBI Taxonomy" id="2072"/>
    <lineage>
        <taxon>Bacteria</taxon>
        <taxon>Bacillati</taxon>
        <taxon>Actinomycetota</taxon>
        <taxon>Actinomycetes</taxon>
        <taxon>Pseudonocardiales</taxon>
        <taxon>Pseudonocardiaceae</taxon>
        <taxon>Saccharothrix</taxon>
    </lineage>
</organism>
<keyword evidence="6" id="KW-1185">Reference proteome</keyword>
<dbReference type="CDD" id="cd06342">
    <property type="entry name" value="PBP1_ABC_LIVBP-like"/>
    <property type="match status" value="1"/>
</dbReference>
<name>A0A495W6K2_9PSEU</name>
<feature type="domain" description="Leucine-binding protein" evidence="4">
    <location>
        <begin position="36"/>
        <end position="373"/>
    </location>
</feature>
<evidence type="ECO:0000256" key="1">
    <source>
        <dbReference type="ARBA" id="ARBA00010062"/>
    </source>
</evidence>
<accession>A0A495W6K2</accession>
<dbReference type="PROSITE" id="PS51257">
    <property type="entry name" value="PROKAR_LIPOPROTEIN"/>
    <property type="match status" value="1"/>
</dbReference>
<dbReference type="AlphaFoldDB" id="A0A495W6K2"/>
<comment type="caution">
    <text evidence="5">The sequence shown here is derived from an EMBL/GenBank/DDBJ whole genome shotgun (WGS) entry which is preliminary data.</text>
</comment>
<reference evidence="5 6" key="1">
    <citation type="submission" date="2018-10" db="EMBL/GenBank/DDBJ databases">
        <title>Sequencing the genomes of 1000 actinobacteria strains.</title>
        <authorList>
            <person name="Klenk H.-P."/>
        </authorList>
    </citation>
    <scope>NUCLEOTIDE SEQUENCE [LARGE SCALE GENOMIC DNA]</scope>
    <source>
        <strain evidence="5 6">DSM 43800</strain>
    </source>
</reference>
<dbReference type="Proteomes" id="UP000282084">
    <property type="component" value="Unassembled WGS sequence"/>
</dbReference>
<dbReference type="Pfam" id="PF13458">
    <property type="entry name" value="Peripla_BP_6"/>
    <property type="match status" value="1"/>
</dbReference>
<evidence type="ECO:0000313" key="6">
    <source>
        <dbReference type="Proteomes" id="UP000282084"/>
    </source>
</evidence>
<keyword evidence="2 3" id="KW-0732">Signal</keyword>
<sequence>MSGARVGRVLALAAATSLALAACAGGGGAGGGDASTVKIGFMGDLTGEGSAIVIPPFNGAKMAIDEYNAKSPKVKIELVKYDSQGKSEQATSLIAQAINTDKITALIGPAFSGESKAIGGTLEESKIPSISPSATNFALADRGWKFWHRVVANDNDQGPKIAEFLHAAKSPKKVFVLSDEQEYSVGLAETVAKTFNQKGVQVETDKFSKDASDYSSTVTKVKSANPDLIFFGGYYAQAGRLLKALRDDNVNTLFATGDGSLDKQLISGAGEKAAEGAVIACPCNIPSSEASGASKTFFENYKKSAGTDPAIYSTEGYDAATAYIKAVEAGKTTSEDINTFLSTLSFEGVSKPIKFKPNGEPENNSIFVYKVQGGVVKLLGPSVSAKLEG</sequence>
<proteinExistence type="inferred from homology"/>
<evidence type="ECO:0000256" key="3">
    <source>
        <dbReference type="SAM" id="SignalP"/>
    </source>
</evidence>
<dbReference type="InterPro" id="IPR028081">
    <property type="entry name" value="Leu-bd"/>
</dbReference>
<dbReference type="SUPFAM" id="SSF53822">
    <property type="entry name" value="Periplasmic binding protein-like I"/>
    <property type="match status" value="1"/>
</dbReference>
<feature type="chain" id="PRO_5019718361" evidence="3">
    <location>
        <begin position="22"/>
        <end position="389"/>
    </location>
</feature>
<dbReference type="PANTHER" id="PTHR47151">
    <property type="entry name" value="LEU/ILE/VAL-BINDING ABC TRANSPORTER SUBUNIT"/>
    <property type="match status" value="1"/>
</dbReference>
<dbReference type="EMBL" id="RBXO01000001">
    <property type="protein sequence ID" value="RKT56707.1"/>
    <property type="molecule type" value="Genomic_DNA"/>
</dbReference>
<feature type="signal peptide" evidence="3">
    <location>
        <begin position="1"/>
        <end position="21"/>
    </location>
</feature>
<dbReference type="InterPro" id="IPR028082">
    <property type="entry name" value="Peripla_BP_I"/>
</dbReference>
<protein>
    <submittedName>
        <fullName evidence="5">Amino acid/amide ABC transporter substrate-binding protein (HAAT family)</fullName>
    </submittedName>
</protein>
<dbReference type="PANTHER" id="PTHR47151:SF2">
    <property type="entry name" value="AMINO ACID BINDING PROTEIN"/>
    <property type="match status" value="1"/>
</dbReference>